<evidence type="ECO:0000313" key="1">
    <source>
        <dbReference type="EMBL" id="CAI9614137.1"/>
    </source>
</evidence>
<comment type="caution">
    <text evidence="1">The sequence shown here is derived from an EMBL/GenBank/DDBJ whole genome shotgun (WGS) entry which is preliminary data.</text>
</comment>
<feature type="non-terminal residue" evidence="1">
    <location>
        <position position="89"/>
    </location>
</feature>
<keyword evidence="2" id="KW-1185">Reference proteome</keyword>
<dbReference type="EMBL" id="CATNWA010019613">
    <property type="protein sequence ID" value="CAI9614137.1"/>
    <property type="molecule type" value="Genomic_DNA"/>
</dbReference>
<accession>A0ABN9H0F1</accession>
<gene>
    <name evidence="1" type="ORF">SPARVUS_LOCUS15010279</name>
</gene>
<organism evidence="1 2">
    <name type="scientific">Staurois parvus</name>
    <dbReference type="NCBI Taxonomy" id="386267"/>
    <lineage>
        <taxon>Eukaryota</taxon>
        <taxon>Metazoa</taxon>
        <taxon>Chordata</taxon>
        <taxon>Craniata</taxon>
        <taxon>Vertebrata</taxon>
        <taxon>Euteleostomi</taxon>
        <taxon>Amphibia</taxon>
        <taxon>Batrachia</taxon>
        <taxon>Anura</taxon>
        <taxon>Neobatrachia</taxon>
        <taxon>Ranoidea</taxon>
        <taxon>Ranidae</taxon>
        <taxon>Staurois</taxon>
    </lineage>
</organism>
<sequence>MSFFFNSGTLQGLLADSLASHRRLLIVSVLTGNFRTFFDLPGADCWLSPCHFGYSSIHSNGSFLPFSSTSFSLGCHFKAFAIILAEQPI</sequence>
<protein>
    <submittedName>
        <fullName evidence="1">Uncharacterized protein</fullName>
    </submittedName>
</protein>
<name>A0ABN9H0F1_9NEOB</name>
<evidence type="ECO:0000313" key="2">
    <source>
        <dbReference type="Proteomes" id="UP001162483"/>
    </source>
</evidence>
<proteinExistence type="predicted"/>
<dbReference type="Proteomes" id="UP001162483">
    <property type="component" value="Unassembled WGS sequence"/>
</dbReference>
<reference evidence="1" key="1">
    <citation type="submission" date="2023-05" db="EMBL/GenBank/DDBJ databases">
        <authorList>
            <person name="Stuckert A."/>
        </authorList>
    </citation>
    <scope>NUCLEOTIDE SEQUENCE</scope>
</reference>